<dbReference type="Gene3D" id="1.20.140.160">
    <property type="match status" value="1"/>
</dbReference>
<keyword evidence="2" id="KW-1185">Reference proteome</keyword>
<proteinExistence type="predicted"/>
<organism evidence="1 2">
    <name type="scientific">Pontibacter burrus</name>
    <dbReference type="NCBI Taxonomy" id="2704466"/>
    <lineage>
        <taxon>Bacteria</taxon>
        <taxon>Pseudomonadati</taxon>
        <taxon>Bacteroidota</taxon>
        <taxon>Cytophagia</taxon>
        <taxon>Cytophagales</taxon>
        <taxon>Hymenobacteraceae</taxon>
        <taxon>Pontibacter</taxon>
    </lineage>
</organism>
<gene>
    <name evidence="1" type="ORF">GXP69_10915</name>
</gene>
<sequence length="222" mass="25424">MKSTKKSLQKFTDTQAKIDTLLALDSITYDDLEVLTKEEQKKFGVMLTDTYNSLKGKELDKFYKKIEPIMAKETKNSIWETNHNHITYAISSLMQEYGRMPSKGELAKETGLSRQTIHKHLQEYATNPLYLEHQEQFRLMTDKVLARVFKYAVNGDVSAAKLFLTVMTPTTPKQNGSTLIQTQNNYIQINGTVLSQEALQQLSTEQLNDLEVMLQSVLPPKR</sequence>
<reference evidence="1 2" key="1">
    <citation type="submission" date="2020-02" db="EMBL/GenBank/DDBJ databases">
        <authorList>
            <person name="Kim M.K."/>
        </authorList>
    </citation>
    <scope>NUCLEOTIDE SEQUENCE [LARGE SCALE GENOMIC DNA]</scope>
    <source>
        <strain evidence="1 2">BT327</strain>
    </source>
</reference>
<dbReference type="SUPFAM" id="SSF88659">
    <property type="entry name" value="Sigma3 and sigma4 domains of RNA polymerase sigma factors"/>
    <property type="match status" value="1"/>
</dbReference>
<dbReference type="InterPro" id="IPR013324">
    <property type="entry name" value="RNA_pol_sigma_r3/r4-like"/>
</dbReference>
<dbReference type="Proteomes" id="UP000474777">
    <property type="component" value="Unassembled WGS sequence"/>
</dbReference>
<comment type="caution">
    <text evidence="1">The sequence shown here is derived from an EMBL/GenBank/DDBJ whole genome shotgun (WGS) entry which is preliminary data.</text>
</comment>
<accession>A0A6B3LN64</accession>
<evidence type="ECO:0000313" key="1">
    <source>
        <dbReference type="EMBL" id="NEM98209.1"/>
    </source>
</evidence>
<protein>
    <submittedName>
        <fullName evidence="1">Uncharacterized protein</fullName>
    </submittedName>
</protein>
<evidence type="ECO:0000313" key="2">
    <source>
        <dbReference type="Proteomes" id="UP000474777"/>
    </source>
</evidence>
<dbReference type="AlphaFoldDB" id="A0A6B3LN64"/>
<name>A0A6B3LN64_9BACT</name>
<dbReference type="EMBL" id="JAAGWD010000004">
    <property type="protein sequence ID" value="NEM98209.1"/>
    <property type="molecule type" value="Genomic_DNA"/>
</dbReference>
<dbReference type="RefSeq" id="WP_163915097.1">
    <property type="nucleotide sequence ID" value="NZ_JAAGWD010000004.1"/>
</dbReference>